<evidence type="ECO:0000256" key="2">
    <source>
        <dbReference type="ARBA" id="ARBA00022723"/>
    </source>
</evidence>
<keyword evidence="7" id="KW-1185">Reference proteome</keyword>
<dbReference type="PANTHER" id="PTHR37326:SF2">
    <property type="entry name" value="SUCCINYLGLUTAMATE DESUCCINYLASE_ASPARTOACYLASE FAMILY PROTEIN"/>
    <property type="match status" value="1"/>
</dbReference>
<keyword evidence="4" id="KW-0862">Zinc</keyword>
<accession>A0A2A2GD69</accession>
<dbReference type="InterPro" id="IPR053138">
    <property type="entry name" value="N-alpha-Ac-DABA_deacetylase"/>
</dbReference>
<dbReference type="GO" id="GO:0016788">
    <property type="term" value="F:hydrolase activity, acting on ester bonds"/>
    <property type="evidence" value="ECO:0007669"/>
    <property type="project" value="InterPro"/>
</dbReference>
<gene>
    <name evidence="6" type="ORF">CK503_00040</name>
</gene>
<dbReference type="Pfam" id="PF24827">
    <property type="entry name" value="AstE_AspA_cat"/>
    <property type="match status" value="1"/>
</dbReference>
<evidence type="ECO:0000313" key="6">
    <source>
        <dbReference type="EMBL" id="PAU95491.1"/>
    </source>
</evidence>
<evidence type="ECO:0000256" key="3">
    <source>
        <dbReference type="ARBA" id="ARBA00022801"/>
    </source>
</evidence>
<organism evidence="6 7">
    <name type="scientific">Fodinibius salipaludis</name>
    <dbReference type="NCBI Taxonomy" id="2032627"/>
    <lineage>
        <taxon>Bacteria</taxon>
        <taxon>Pseudomonadati</taxon>
        <taxon>Balneolota</taxon>
        <taxon>Balneolia</taxon>
        <taxon>Balneolales</taxon>
        <taxon>Balneolaceae</taxon>
        <taxon>Fodinibius</taxon>
    </lineage>
</organism>
<evidence type="ECO:0000259" key="5">
    <source>
        <dbReference type="Pfam" id="PF24827"/>
    </source>
</evidence>
<reference evidence="6 7" key="1">
    <citation type="submission" date="2017-08" db="EMBL/GenBank/DDBJ databases">
        <title>Aliifodinibius alkalisoli sp. nov., isolated from saline alkaline soil.</title>
        <authorList>
            <person name="Liu D."/>
            <person name="Zhang G."/>
        </authorList>
    </citation>
    <scope>NUCLEOTIDE SEQUENCE [LARGE SCALE GENOMIC DNA]</scope>
    <source>
        <strain evidence="6 7">WN023</strain>
    </source>
</reference>
<comment type="caution">
    <text evidence="6">The sequence shown here is derived from an EMBL/GenBank/DDBJ whole genome shotgun (WGS) entry which is preliminary data.</text>
</comment>
<dbReference type="Gene3D" id="3.40.630.10">
    <property type="entry name" value="Zn peptidases"/>
    <property type="match status" value="1"/>
</dbReference>
<proteinExistence type="predicted"/>
<dbReference type="PANTHER" id="PTHR37326">
    <property type="entry name" value="BLL3975 PROTEIN"/>
    <property type="match status" value="1"/>
</dbReference>
<dbReference type="InterPro" id="IPR055438">
    <property type="entry name" value="AstE_AspA_cat"/>
</dbReference>
<dbReference type="InterPro" id="IPR043795">
    <property type="entry name" value="N-alpha-Ac-DABA-like"/>
</dbReference>
<dbReference type="AlphaFoldDB" id="A0A2A2GD69"/>
<evidence type="ECO:0000256" key="1">
    <source>
        <dbReference type="ARBA" id="ARBA00001947"/>
    </source>
</evidence>
<sequence length="314" mass="35174">MPDPITINDYTIEPGEHKEIQLNIARLPTYTNIDLPVHVFRSEEDGPTLLLTGGLHGDELNGIEIIRRMISNDLLMPKKGSIIALPLVNVYGFIQNVRGLPDGKDINRSFPGVKGGSLARLLAHTLMNEIVPQIDYGIDFHTGGAARSNYPQIRCTLDIEKNKELGEAFGAPFVIHSSLIEKSFRKAAHKKGKHILVYETGESTRFDEFGIQEGINGTLRLMKHLGIRDEAPNPIQETKIYRKTTWVRAKYAGLFRPQIELGDKVKQRQVLGHVNDPYGNEQFKFKCPHDGQVIGLNYAPVVHKGDALLHLAYE</sequence>
<dbReference type="PIRSF" id="PIRSF039012">
    <property type="entry name" value="ASP"/>
    <property type="match status" value="1"/>
</dbReference>
<dbReference type="Proteomes" id="UP000218831">
    <property type="component" value="Unassembled WGS sequence"/>
</dbReference>
<keyword evidence="2" id="KW-0479">Metal-binding</keyword>
<feature type="domain" description="Succinylglutamate desuccinylase/Aspartoacylase catalytic" evidence="5">
    <location>
        <begin position="45"/>
        <end position="225"/>
    </location>
</feature>
<dbReference type="GO" id="GO:0046872">
    <property type="term" value="F:metal ion binding"/>
    <property type="evidence" value="ECO:0007669"/>
    <property type="project" value="UniProtKB-KW"/>
</dbReference>
<protein>
    <submittedName>
        <fullName evidence="6">Succinylglutamate desuccinylase</fullName>
    </submittedName>
</protein>
<dbReference type="OrthoDB" id="9782876at2"/>
<dbReference type="SUPFAM" id="SSF53187">
    <property type="entry name" value="Zn-dependent exopeptidases"/>
    <property type="match status" value="1"/>
</dbReference>
<evidence type="ECO:0000256" key="4">
    <source>
        <dbReference type="ARBA" id="ARBA00022833"/>
    </source>
</evidence>
<dbReference type="RefSeq" id="WP_095604736.1">
    <property type="nucleotide sequence ID" value="NZ_NSKE01000001.1"/>
</dbReference>
<comment type="cofactor">
    <cofactor evidence="1">
        <name>Zn(2+)</name>
        <dbReference type="ChEBI" id="CHEBI:29105"/>
    </cofactor>
</comment>
<name>A0A2A2GD69_9BACT</name>
<dbReference type="CDD" id="cd06251">
    <property type="entry name" value="M14_ASTE_ASPA-like"/>
    <property type="match status" value="1"/>
</dbReference>
<keyword evidence="3" id="KW-0378">Hydrolase</keyword>
<evidence type="ECO:0000313" key="7">
    <source>
        <dbReference type="Proteomes" id="UP000218831"/>
    </source>
</evidence>
<dbReference type="EMBL" id="NSKE01000001">
    <property type="protein sequence ID" value="PAU95491.1"/>
    <property type="molecule type" value="Genomic_DNA"/>
</dbReference>
<dbReference type="GO" id="GO:0016811">
    <property type="term" value="F:hydrolase activity, acting on carbon-nitrogen (but not peptide) bonds, in linear amides"/>
    <property type="evidence" value="ECO:0007669"/>
    <property type="project" value="InterPro"/>
</dbReference>